<dbReference type="EMBL" id="JAGSPC010000001">
    <property type="protein sequence ID" value="MBV7259301.1"/>
    <property type="molecule type" value="Genomic_DNA"/>
</dbReference>
<keyword evidence="2" id="KW-0560">Oxidoreductase</keyword>
<dbReference type="InterPro" id="IPR002347">
    <property type="entry name" value="SDR_fam"/>
</dbReference>
<gene>
    <name evidence="4" type="ORF">KCG46_06905</name>
</gene>
<dbReference type="NCBIfam" id="NF006123">
    <property type="entry name" value="PRK08267.1"/>
    <property type="match status" value="1"/>
</dbReference>
<sequence>MSTETSVGEPTRSIFITGGASGIGRAVAVFFAARGWFVGIADVNEAGMAETLSMITGGRASTHTLDVRFRDQWDKALADFAKAAGGRIDVVFNNAGIGDGGPLVDQDEDELTRMLDINMKGVIFGAQASHRYLAETAPGSVLLNTASLAGIIGAPGLAAYCATKWGVRGLTESLDAEWADDGIKVAALCPGFIDTPIIGKIQEDSNQTAKETLIEAGVEVSSVDIVPGVVWQAVHGDDLHYTVGKMAKRMRRLKRWMPGLLRKEMRSQGVGVEL</sequence>
<dbReference type="InterPro" id="IPR057326">
    <property type="entry name" value="KR_dom"/>
</dbReference>
<evidence type="ECO:0000313" key="5">
    <source>
        <dbReference type="Proteomes" id="UP001138681"/>
    </source>
</evidence>
<dbReference type="PANTHER" id="PTHR43391:SF82">
    <property type="entry name" value="OXIDOREDUCTASE SADH-RELATED"/>
    <property type="match status" value="1"/>
</dbReference>
<organism evidence="4 5">
    <name type="scientific">Erythrobacter crassostreae</name>
    <dbReference type="NCBI Taxonomy" id="2828328"/>
    <lineage>
        <taxon>Bacteria</taxon>
        <taxon>Pseudomonadati</taxon>
        <taxon>Pseudomonadota</taxon>
        <taxon>Alphaproteobacteria</taxon>
        <taxon>Sphingomonadales</taxon>
        <taxon>Erythrobacteraceae</taxon>
        <taxon>Erythrobacter/Porphyrobacter group</taxon>
        <taxon>Erythrobacter</taxon>
    </lineage>
</organism>
<keyword evidence="5" id="KW-1185">Reference proteome</keyword>
<dbReference type="AlphaFoldDB" id="A0A9X1JKT7"/>
<protein>
    <submittedName>
        <fullName evidence="4">SDR family oxidoreductase</fullName>
    </submittedName>
</protein>
<evidence type="ECO:0000256" key="1">
    <source>
        <dbReference type="ARBA" id="ARBA00006484"/>
    </source>
</evidence>
<accession>A0A9X1JKT7</accession>
<reference evidence="4" key="1">
    <citation type="submission" date="2021-04" db="EMBL/GenBank/DDBJ databases">
        <authorList>
            <person name="Pira H."/>
            <person name="Risdian C."/>
            <person name="Wink J."/>
        </authorList>
    </citation>
    <scope>NUCLEOTIDE SEQUENCE</scope>
    <source>
        <strain evidence="4">WH158</strain>
    </source>
</reference>
<dbReference type="RefSeq" id="WP_218404539.1">
    <property type="nucleotide sequence ID" value="NZ_JAGSPC010000001.1"/>
</dbReference>
<evidence type="ECO:0000259" key="3">
    <source>
        <dbReference type="SMART" id="SM00822"/>
    </source>
</evidence>
<proteinExistence type="inferred from homology"/>
<comment type="similarity">
    <text evidence="1">Belongs to the short-chain dehydrogenases/reductases (SDR) family.</text>
</comment>
<comment type="caution">
    <text evidence="4">The sequence shown here is derived from an EMBL/GenBank/DDBJ whole genome shotgun (WGS) entry which is preliminary data.</text>
</comment>
<dbReference type="PANTHER" id="PTHR43391">
    <property type="entry name" value="RETINOL DEHYDROGENASE-RELATED"/>
    <property type="match status" value="1"/>
</dbReference>
<evidence type="ECO:0000313" key="4">
    <source>
        <dbReference type="EMBL" id="MBV7259301.1"/>
    </source>
</evidence>
<dbReference type="SMART" id="SM00822">
    <property type="entry name" value="PKS_KR"/>
    <property type="match status" value="1"/>
</dbReference>
<dbReference type="Proteomes" id="UP001138681">
    <property type="component" value="Unassembled WGS sequence"/>
</dbReference>
<dbReference type="Pfam" id="PF00106">
    <property type="entry name" value="adh_short"/>
    <property type="match status" value="1"/>
</dbReference>
<name>A0A9X1JKT7_9SPHN</name>
<dbReference type="GO" id="GO:0016491">
    <property type="term" value="F:oxidoreductase activity"/>
    <property type="evidence" value="ECO:0007669"/>
    <property type="project" value="UniProtKB-KW"/>
</dbReference>
<evidence type="ECO:0000256" key="2">
    <source>
        <dbReference type="ARBA" id="ARBA00023002"/>
    </source>
</evidence>
<feature type="domain" description="Ketoreductase" evidence="3">
    <location>
        <begin position="12"/>
        <end position="186"/>
    </location>
</feature>